<feature type="region of interest" description="Disordered" evidence="1">
    <location>
        <begin position="187"/>
        <end position="212"/>
    </location>
</feature>
<dbReference type="EnsemblPlants" id="OMERI08G02490.1">
    <property type="protein sequence ID" value="OMERI08G02490.1"/>
    <property type="gene ID" value="OMERI08G02490"/>
</dbReference>
<organism evidence="2">
    <name type="scientific">Oryza meridionalis</name>
    <dbReference type="NCBI Taxonomy" id="40149"/>
    <lineage>
        <taxon>Eukaryota</taxon>
        <taxon>Viridiplantae</taxon>
        <taxon>Streptophyta</taxon>
        <taxon>Embryophyta</taxon>
        <taxon>Tracheophyta</taxon>
        <taxon>Spermatophyta</taxon>
        <taxon>Magnoliopsida</taxon>
        <taxon>Liliopsida</taxon>
        <taxon>Poales</taxon>
        <taxon>Poaceae</taxon>
        <taxon>BOP clade</taxon>
        <taxon>Oryzoideae</taxon>
        <taxon>Oryzeae</taxon>
        <taxon>Oryzinae</taxon>
        <taxon>Oryza</taxon>
    </lineage>
</organism>
<protein>
    <submittedName>
        <fullName evidence="2">Uncharacterized protein</fullName>
    </submittedName>
</protein>
<dbReference type="HOGENOM" id="CLU_1172281_0_0_1"/>
<evidence type="ECO:0000313" key="3">
    <source>
        <dbReference type="Proteomes" id="UP000008021"/>
    </source>
</evidence>
<feature type="compositionally biased region" description="Basic residues" evidence="1">
    <location>
        <begin position="187"/>
        <end position="202"/>
    </location>
</feature>
<dbReference type="AlphaFoldDB" id="A0A0E0EHQ2"/>
<dbReference type="Gramene" id="OMERI08G02490.1">
    <property type="protein sequence ID" value="OMERI08G02490.1"/>
    <property type="gene ID" value="OMERI08G02490"/>
</dbReference>
<reference evidence="2" key="1">
    <citation type="submission" date="2015-04" db="UniProtKB">
        <authorList>
            <consortium name="EnsemblPlants"/>
        </authorList>
    </citation>
    <scope>IDENTIFICATION</scope>
</reference>
<evidence type="ECO:0000313" key="2">
    <source>
        <dbReference type="EnsemblPlants" id="OMERI08G02490.1"/>
    </source>
</evidence>
<accession>A0A0E0EHQ2</accession>
<reference evidence="2" key="2">
    <citation type="submission" date="2018-05" db="EMBL/GenBank/DDBJ databases">
        <title>OmerRS3 (Oryza meridionalis Reference Sequence Version 3).</title>
        <authorList>
            <person name="Zhang J."/>
            <person name="Kudrna D."/>
            <person name="Lee S."/>
            <person name="Talag J."/>
            <person name="Welchert J."/>
            <person name="Wing R.A."/>
        </authorList>
    </citation>
    <scope>NUCLEOTIDE SEQUENCE [LARGE SCALE GENOMIC DNA]</scope>
    <source>
        <strain evidence="2">cv. OR44</strain>
    </source>
</reference>
<keyword evidence="3" id="KW-1185">Reference proteome</keyword>
<proteinExistence type="predicted"/>
<sequence length="237" mass="26168">MALRILNSITRTKAEELFARERMGDGTAAATGEQEPEQRRWRWQSGGQEPRWLGANALLGDAGAAADGWAVAEHHRHPGSGCARRPCHGPTTRTVASAVAARLRAVLEAPRGPPPRGARRLPPPHPDVLAAAMSSRHPVHSAELLRVDYRLGLGQRRPRRQHHGRPWQAIHPPQPPFAAAAHQRLPARKPHIRPLRHQRRGGKSQGVRRAPSPPIIIPALRMSRREERGARERGLTG</sequence>
<name>A0A0E0EHQ2_9ORYZ</name>
<dbReference type="Proteomes" id="UP000008021">
    <property type="component" value="Chromosome 8"/>
</dbReference>
<evidence type="ECO:0000256" key="1">
    <source>
        <dbReference type="SAM" id="MobiDB-lite"/>
    </source>
</evidence>